<dbReference type="EMBL" id="CP109441">
    <property type="protein sequence ID" value="WUV48008.1"/>
    <property type="molecule type" value="Genomic_DNA"/>
</dbReference>
<evidence type="ECO:0000313" key="1">
    <source>
        <dbReference type="EMBL" id="WUV48008.1"/>
    </source>
</evidence>
<accession>A0ABZ1YXQ4</accession>
<proteinExistence type="predicted"/>
<reference evidence="1" key="1">
    <citation type="submission" date="2022-10" db="EMBL/GenBank/DDBJ databases">
        <title>The complete genomes of actinobacterial strains from the NBC collection.</title>
        <authorList>
            <person name="Joergensen T.S."/>
            <person name="Alvarez Arevalo M."/>
            <person name="Sterndorff E.B."/>
            <person name="Faurdal D."/>
            <person name="Vuksanovic O."/>
            <person name="Mourched A.-S."/>
            <person name="Charusanti P."/>
            <person name="Shaw S."/>
            <person name="Blin K."/>
            <person name="Weber T."/>
        </authorList>
    </citation>
    <scope>NUCLEOTIDE SEQUENCE</scope>
    <source>
        <strain evidence="1">NBC_01482</strain>
    </source>
</reference>
<gene>
    <name evidence="1" type="ORF">OG563_07300</name>
</gene>
<organism evidence="1 2">
    <name type="scientific">Nocardia vinacea</name>
    <dbReference type="NCBI Taxonomy" id="96468"/>
    <lineage>
        <taxon>Bacteria</taxon>
        <taxon>Bacillati</taxon>
        <taxon>Actinomycetota</taxon>
        <taxon>Actinomycetes</taxon>
        <taxon>Mycobacteriales</taxon>
        <taxon>Nocardiaceae</taxon>
        <taxon>Nocardia</taxon>
    </lineage>
</organism>
<dbReference type="RefSeq" id="WP_327101035.1">
    <property type="nucleotide sequence ID" value="NZ_CP109149.1"/>
</dbReference>
<dbReference type="Proteomes" id="UP001432062">
    <property type="component" value="Chromosome"/>
</dbReference>
<evidence type="ECO:0000313" key="2">
    <source>
        <dbReference type="Proteomes" id="UP001432062"/>
    </source>
</evidence>
<sequence length="104" mass="10336">MTELIAVPDAIRHYGDASAAMAAEVAAVAAADQAATIAAAVPVFGLIGQDFLIALALAQGNNLQSSAEIAAVHAATALTAYDAAAGYEATEDTSAAEFRVIGTD</sequence>
<name>A0ABZ1YXQ4_9NOCA</name>
<protein>
    <submittedName>
        <fullName evidence="1">Type VII secretion target</fullName>
    </submittedName>
</protein>
<keyword evidence="2" id="KW-1185">Reference proteome</keyword>